<reference evidence="1 2" key="1">
    <citation type="journal article" date="2019" name="Sci. Rep.">
        <title>Orb-weaving spider Araneus ventricosus genome elucidates the spidroin gene catalogue.</title>
        <authorList>
            <person name="Kono N."/>
            <person name="Nakamura H."/>
            <person name="Ohtoshi R."/>
            <person name="Moran D.A.P."/>
            <person name="Shinohara A."/>
            <person name="Yoshida Y."/>
            <person name="Fujiwara M."/>
            <person name="Mori M."/>
            <person name="Tomita M."/>
            <person name="Arakawa K."/>
        </authorList>
    </citation>
    <scope>NUCLEOTIDE SEQUENCE [LARGE SCALE GENOMIC DNA]</scope>
</reference>
<dbReference type="PANTHER" id="PTHR47326">
    <property type="entry name" value="TRANSPOSABLE ELEMENT TC3 TRANSPOSASE-LIKE PROTEIN"/>
    <property type="match status" value="1"/>
</dbReference>
<sequence length="175" mass="20331">MLHAYKVPIVQDLQLNVSPRRAEFAIEILNRIDVENDYLNRICFYNESTFHVSGMVNRHNVRIWESKNSHVSAQLQRDSPKVNVWCGLMHNKIGRDGPTPWPPRPQDISPLDFFFWGYIKDRVFATPIADVEELKARIQAAVCTVTEDMLKNTWRELEYHLGILRATKGAHVAIY</sequence>
<evidence type="ECO:0000313" key="2">
    <source>
        <dbReference type="Proteomes" id="UP000499080"/>
    </source>
</evidence>
<dbReference type="PANTHER" id="PTHR47326:SF1">
    <property type="entry name" value="HTH PSQ-TYPE DOMAIN-CONTAINING PROTEIN"/>
    <property type="match status" value="1"/>
</dbReference>
<dbReference type="Proteomes" id="UP000499080">
    <property type="component" value="Unassembled WGS sequence"/>
</dbReference>
<dbReference type="InterPro" id="IPR036397">
    <property type="entry name" value="RNaseH_sf"/>
</dbReference>
<organism evidence="1 2">
    <name type="scientific">Araneus ventricosus</name>
    <name type="common">Orbweaver spider</name>
    <name type="synonym">Epeira ventricosa</name>
    <dbReference type="NCBI Taxonomy" id="182803"/>
    <lineage>
        <taxon>Eukaryota</taxon>
        <taxon>Metazoa</taxon>
        <taxon>Ecdysozoa</taxon>
        <taxon>Arthropoda</taxon>
        <taxon>Chelicerata</taxon>
        <taxon>Arachnida</taxon>
        <taxon>Araneae</taxon>
        <taxon>Araneomorphae</taxon>
        <taxon>Entelegynae</taxon>
        <taxon>Araneoidea</taxon>
        <taxon>Araneidae</taxon>
        <taxon>Araneus</taxon>
    </lineage>
</organism>
<name>A0A4Y2IYF2_ARAVE</name>
<comment type="caution">
    <text evidence="1">The sequence shown here is derived from an EMBL/GenBank/DDBJ whole genome shotgun (WGS) entry which is preliminary data.</text>
</comment>
<dbReference type="OrthoDB" id="9986793at2759"/>
<keyword evidence="2" id="KW-1185">Reference proteome</keyword>
<gene>
    <name evidence="1" type="ORF">AVEN_274096_1</name>
</gene>
<dbReference type="EMBL" id="BGPR01265117">
    <property type="protein sequence ID" value="GBM82857.1"/>
    <property type="molecule type" value="Genomic_DNA"/>
</dbReference>
<dbReference type="AlphaFoldDB" id="A0A4Y2IYF2"/>
<evidence type="ECO:0008006" key="3">
    <source>
        <dbReference type="Google" id="ProtNLM"/>
    </source>
</evidence>
<dbReference type="GO" id="GO:0003676">
    <property type="term" value="F:nucleic acid binding"/>
    <property type="evidence" value="ECO:0007669"/>
    <property type="project" value="InterPro"/>
</dbReference>
<dbReference type="Gene3D" id="3.30.420.10">
    <property type="entry name" value="Ribonuclease H-like superfamily/Ribonuclease H"/>
    <property type="match status" value="2"/>
</dbReference>
<accession>A0A4Y2IYF2</accession>
<evidence type="ECO:0000313" key="1">
    <source>
        <dbReference type="EMBL" id="GBM82857.1"/>
    </source>
</evidence>
<proteinExistence type="predicted"/>
<protein>
    <recommendedName>
        <fullName evidence="3">Tc1-like transposase DDE domain-containing protein</fullName>
    </recommendedName>
</protein>